<accession>A0A3M7SVS4</accession>
<dbReference type="EMBL" id="REGN01000703">
    <property type="protein sequence ID" value="RNA39799.1"/>
    <property type="molecule type" value="Genomic_DNA"/>
</dbReference>
<comment type="caution">
    <text evidence="2">The sequence shown here is derived from an EMBL/GenBank/DDBJ whole genome shotgun (WGS) entry which is preliminary data.</text>
</comment>
<protein>
    <submittedName>
        <fullName evidence="2">Uncharacterized protein</fullName>
    </submittedName>
</protein>
<feature type="region of interest" description="Disordered" evidence="1">
    <location>
        <begin position="48"/>
        <end position="115"/>
    </location>
</feature>
<proteinExistence type="predicted"/>
<feature type="compositionally biased region" description="Polar residues" evidence="1">
    <location>
        <begin position="68"/>
        <end position="77"/>
    </location>
</feature>
<evidence type="ECO:0000313" key="3">
    <source>
        <dbReference type="Proteomes" id="UP000276133"/>
    </source>
</evidence>
<keyword evidence="3" id="KW-1185">Reference proteome</keyword>
<gene>
    <name evidence="2" type="ORF">BpHYR1_034395</name>
</gene>
<organism evidence="2 3">
    <name type="scientific">Brachionus plicatilis</name>
    <name type="common">Marine rotifer</name>
    <name type="synonym">Brachionus muelleri</name>
    <dbReference type="NCBI Taxonomy" id="10195"/>
    <lineage>
        <taxon>Eukaryota</taxon>
        <taxon>Metazoa</taxon>
        <taxon>Spiralia</taxon>
        <taxon>Gnathifera</taxon>
        <taxon>Rotifera</taxon>
        <taxon>Eurotatoria</taxon>
        <taxon>Monogononta</taxon>
        <taxon>Pseudotrocha</taxon>
        <taxon>Ploima</taxon>
        <taxon>Brachionidae</taxon>
        <taxon>Brachionus</taxon>
    </lineage>
</organism>
<evidence type="ECO:0000256" key="1">
    <source>
        <dbReference type="SAM" id="MobiDB-lite"/>
    </source>
</evidence>
<feature type="compositionally biased region" description="Polar residues" evidence="1">
    <location>
        <begin position="106"/>
        <end position="115"/>
    </location>
</feature>
<dbReference type="AlphaFoldDB" id="A0A3M7SVS4"/>
<dbReference type="Proteomes" id="UP000276133">
    <property type="component" value="Unassembled WGS sequence"/>
</dbReference>
<reference evidence="2 3" key="1">
    <citation type="journal article" date="2018" name="Sci. Rep.">
        <title>Genomic signatures of local adaptation to the degree of environmental predictability in rotifers.</title>
        <authorList>
            <person name="Franch-Gras L."/>
            <person name="Hahn C."/>
            <person name="Garcia-Roger E.M."/>
            <person name="Carmona M.J."/>
            <person name="Serra M."/>
            <person name="Gomez A."/>
        </authorList>
    </citation>
    <scope>NUCLEOTIDE SEQUENCE [LARGE SCALE GENOMIC DNA]</scope>
    <source>
        <strain evidence="2">HYR1</strain>
    </source>
</reference>
<sequence>MGIPRTIIKNLRRIKCKIVGSTNIPNKTNLVLAVVELETKESKMELVRKSSEGVAGGKFRQEIDNKNRMNSQNQQQLMGELSNFRHPKTKRKDSGSHDSFDHNDKTMNSNHGLNSIEISRSPPYMYLVIVQA</sequence>
<name>A0A3M7SVS4_BRAPC</name>
<feature type="compositionally biased region" description="Basic and acidic residues" evidence="1">
    <location>
        <begin position="92"/>
        <end position="105"/>
    </location>
</feature>
<evidence type="ECO:0000313" key="2">
    <source>
        <dbReference type="EMBL" id="RNA39799.1"/>
    </source>
</evidence>